<evidence type="ECO:0000256" key="6">
    <source>
        <dbReference type="ARBA" id="ARBA00023136"/>
    </source>
</evidence>
<reference evidence="9 10" key="1">
    <citation type="submission" date="2016-11" db="EMBL/GenBank/DDBJ databases">
        <authorList>
            <person name="Jaros S."/>
            <person name="Januszkiewicz K."/>
            <person name="Wedrychowicz H."/>
        </authorList>
    </citation>
    <scope>NUCLEOTIDE SEQUENCE [LARGE SCALE GENOMIC DNA]</scope>
    <source>
        <strain evidence="9 10">CGMCC 1.12213</strain>
    </source>
</reference>
<dbReference type="eggNOG" id="COG2223">
    <property type="taxonomic scope" value="Bacteria"/>
</dbReference>
<dbReference type="Proteomes" id="UP000184396">
    <property type="component" value="Unassembled WGS sequence"/>
</dbReference>
<evidence type="ECO:0000256" key="3">
    <source>
        <dbReference type="ARBA" id="ARBA00022692"/>
    </source>
</evidence>
<dbReference type="OrthoDB" id="9773404at2"/>
<evidence type="ECO:0000313" key="9">
    <source>
        <dbReference type="EMBL" id="SHI84479.1"/>
    </source>
</evidence>
<organism evidence="9 10">
    <name type="scientific">Algibacter luteus</name>
    <dbReference type="NCBI Taxonomy" id="1178825"/>
    <lineage>
        <taxon>Bacteria</taxon>
        <taxon>Pseudomonadati</taxon>
        <taxon>Bacteroidota</taxon>
        <taxon>Flavobacteriia</taxon>
        <taxon>Flavobacteriales</taxon>
        <taxon>Flavobacteriaceae</taxon>
        <taxon>Algibacter</taxon>
    </lineage>
</organism>
<evidence type="ECO:0000256" key="2">
    <source>
        <dbReference type="ARBA" id="ARBA00008432"/>
    </source>
</evidence>
<dbReference type="InterPro" id="IPR036259">
    <property type="entry name" value="MFS_trans_sf"/>
</dbReference>
<dbReference type="PROSITE" id="PS50850">
    <property type="entry name" value="MFS"/>
    <property type="match status" value="1"/>
</dbReference>
<dbReference type="PANTHER" id="PTHR23515">
    <property type="entry name" value="HIGH-AFFINITY NITRATE TRANSPORTER 2.3"/>
    <property type="match status" value="1"/>
</dbReference>
<dbReference type="RefSeq" id="WP_026009932.1">
    <property type="nucleotide sequence ID" value="NZ_ALIH01000002.1"/>
</dbReference>
<comment type="subcellular location">
    <subcellularLocation>
        <location evidence="1">Membrane</location>
        <topology evidence="1">Multi-pass membrane protein</topology>
    </subcellularLocation>
</comment>
<keyword evidence="3 7" id="KW-0812">Transmembrane</keyword>
<proteinExistence type="inferred from homology"/>
<feature type="transmembrane region" description="Helical" evidence="7">
    <location>
        <begin position="20"/>
        <end position="41"/>
    </location>
</feature>
<feature type="transmembrane region" description="Helical" evidence="7">
    <location>
        <begin position="185"/>
        <end position="205"/>
    </location>
</feature>
<dbReference type="CDD" id="cd17341">
    <property type="entry name" value="MFS_NRT2_like"/>
    <property type="match status" value="1"/>
</dbReference>
<keyword evidence="4 7" id="KW-1133">Transmembrane helix</keyword>
<dbReference type="Pfam" id="PF07690">
    <property type="entry name" value="MFS_1"/>
    <property type="match status" value="1"/>
</dbReference>
<feature type="transmembrane region" description="Helical" evidence="7">
    <location>
        <begin position="281"/>
        <end position="300"/>
    </location>
</feature>
<dbReference type="EMBL" id="FQYK01000004">
    <property type="protein sequence ID" value="SHI84479.1"/>
    <property type="molecule type" value="Genomic_DNA"/>
</dbReference>
<feature type="transmembrane region" description="Helical" evidence="7">
    <location>
        <begin position="90"/>
        <end position="109"/>
    </location>
</feature>
<name>A0A1M6EGG1_9FLAO</name>
<dbReference type="InterPro" id="IPR011701">
    <property type="entry name" value="MFS"/>
</dbReference>
<dbReference type="InterPro" id="IPR044772">
    <property type="entry name" value="NO3_transporter"/>
</dbReference>
<evidence type="ECO:0000256" key="5">
    <source>
        <dbReference type="ARBA" id="ARBA00023063"/>
    </source>
</evidence>
<protein>
    <submittedName>
        <fullName evidence="9">MFS transporter, NNP family, nitrate/nitrite transporter</fullName>
    </submittedName>
</protein>
<feature type="transmembrane region" description="Helical" evidence="7">
    <location>
        <begin position="429"/>
        <end position="447"/>
    </location>
</feature>
<dbReference type="GO" id="GO:0042128">
    <property type="term" value="P:nitrate assimilation"/>
    <property type="evidence" value="ECO:0007669"/>
    <property type="project" value="UniProtKB-KW"/>
</dbReference>
<keyword evidence="10" id="KW-1185">Reference proteome</keyword>
<evidence type="ECO:0000256" key="4">
    <source>
        <dbReference type="ARBA" id="ARBA00022989"/>
    </source>
</evidence>
<dbReference type="GO" id="GO:0015112">
    <property type="term" value="F:nitrate transmembrane transporter activity"/>
    <property type="evidence" value="ECO:0007669"/>
    <property type="project" value="InterPro"/>
</dbReference>
<dbReference type="InterPro" id="IPR020846">
    <property type="entry name" value="MFS_dom"/>
</dbReference>
<keyword evidence="5" id="KW-0534">Nitrate assimilation</keyword>
<evidence type="ECO:0000259" key="8">
    <source>
        <dbReference type="PROSITE" id="PS50850"/>
    </source>
</evidence>
<feature type="transmembrane region" description="Helical" evidence="7">
    <location>
        <begin position="242"/>
        <end position="261"/>
    </location>
</feature>
<accession>A0A1M6EGG1</accession>
<gene>
    <name evidence="9" type="ORF">SAMN05216261_1962</name>
</gene>
<dbReference type="STRING" id="1178825.SAMN05216261_1962"/>
<keyword evidence="6 7" id="KW-0472">Membrane</keyword>
<dbReference type="SUPFAM" id="SSF103473">
    <property type="entry name" value="MFS general substrate transporter"/>
    <property type="match status" value="1"/>
</dbReference>
<evidence type="ECO:0000256" key="7">
    <source>
        <dbReference type="SAM" id="Phobius"/>
    </source>
</evidence>
<feature type="transmembrane region" description="Helical" evidence="7">
    <location>
        <begin position="368"/>
        <end position="391"/>
    </location>
</feature>
<dbReference type="GO" id="GO:0016020">
    <property type="term" value="C:membrane"/>
    <property type="evidence" value="ECO:0007669"/>
    <property type="project" value="UniProtKB-SubCell"/>
</dbReference>
<feature type="transmembrane region" description="Helical" evidence="7">
    <location>
        <begin position="312"/>
        <end position="330"/>
    </location>
</feature>
<evidence type="ECO:0000313" key="10">
    <source>
        <dbReference type="Proteomes" id="UP000184396"/>
    </source>
</evidence>
<feature type="transmembrane region" description="Helical" evidence="7">
    <location>
        <begin position="161"/>
        <end position="179"/>
    </location>
</feature>
<evidence type="ECO:0000256" key="1">
    <source>
        <dbReference type="ARBA" id="ARBA00004141"/>
    </source>
</evidence>
<comment type="similarity">
    <text evidence="2">Belongs to the major facilitator superfamily. Nitrate/nitrite porter (TC 2.A.1.8) family.</text>
</comment>
<dbReference type="AlphaFoldDB" id="A0A1M6EGG1"/>
<dbReference type="Gene3D" id="1.20.1250.20">
    <property type="entry name" value="MFS general substrate transporter like domains"/>
    <property type="match status" value="2"/>
</dbReference>
<feature type="transmembrane region" description="Helical" evidence="7">
    <location>
        <begin position="115"/>
        <end position="140"/>
    </location>
</feature>
<feature type="domain" description="Major facilitator superfamily (MFS) profile" evidence="8">
    <location>
        <begin position="24"/>
        <end position="452"/>
    </location>
</feature>
<sequence>MNNTIPTKSTTLNLLNLRNVSIRTFWITAISFFMCFFAWFGIVPFMPDVVRDLGLTPDQKWNSIILAVTGTVFARLLIGKLCDKYGPRLCYTWLLILGAIPVILCGLVQTPTQFLICRLFIGFIGASFVITQVHTSLMFAPNIVGTANATSAGWGNLGGGANRLGMPLIASAVVAFGVADTEAWRYAMVIAGIVCFLMGLVYFFFTQDTPEGNFKDLKESGIAIDKKKDKVGFLAVLNDYRIWILFLVYAASFGIELTVYGTMDDYLQNTFQLERITAGNIVLSFALMNIFARTLGGFFGDKFGKLKGLRGRVLFLSFILTVQGIMLVTFSLTTSIVIGFIFLILFSLSVQMAEGATFSVVPFINKKAIGSVSGIVGAGGNVGAFLAAFLLKSKSALAEKTAILENKGMSEELLQAAQSSASSLAVSEGYMLIGFIVVIIGFLALAIKFSPADEKQDIPSEDMDNELMEGLQTIKLNS</sequence>